<evidence type="ECO:0000259" key="3">
    <source>
        <dbReference type="PROSITE" id="PS50102"/>
    </source>
</evidence>
<dbReference type="InterPro" id="IPR012677">
    <property type="entry name" value="Nucleotide-bd_a/b_plait_sf"/>
</dbReference>
<keyword evidence="5" id="KW-1185">Reference proteome</keyword>
<dbReference type="PROSITE" id="PS50102">
    <property type="entry name" value="RRM"/>
    <property type="match status" value="1"/>
</dbReference>
<feature type="domain" description="RRM" evidence="3">
    <location>
        <begin position="7"/>
        <end position="110"/>
    </location>
</feature>
<dbReference type="SUPFAM" id="SSF54928">
    <property type="entry name" value="RNA-binding domain, RBD"/>
    <property type="match status" value="1"/>
</dbReference>
<dbReference type="InterPro" id="IPR000504">
    <property type="entry name" value="RRM_dom"/>
</dbReference>
<evidence type="ECO:0000313" key="5">
    <source>
        <dbReference type="Proteomes" id="UP000606274"/>
    </source>
</evidence>
<sequence>MSQEHLSKLAVININHAIAGQICNNDVIDDFASNKARKVVEQKVEEQLEEEQKVEKQMEEEPMMVMMENGRSKVIGYVTFSSADEAGVAILEMNGRVLGSRTVYLSPSQTTQGQSHGMKVETISPSKPCPDPRPNANKNIHPQSDLFLPYRNITSAKVTYNH</sequence>
<dbReference type="GO" id="GO:0003723">
    <property type="term" value="F:RNA binding"/>
    <property type="evidence" value="ECO:0007669"/>
    <property type="project" value="UniProtKB-UniRule"/>
</dbReference>
<dbReference type="EMBL" id="JABFDY010000003">
    <property type="protein sequence ID" value="KAF7709830.1"/>
    <property type="molecule type" value="Genomic_DNA"/>
</dbReference>
<evidence type="ECO:0000313" key="4">
    <source>
        <dbReference type="EMBL" id="KAF7709830.1"/>
    </source>
</evidence>
<proteinExistence type="predicted"/>
<dbReference type="InterPro" id="IPR035979">
    <property type="entry name" value="RBD_domain_sf"/>
</dbReference>
<name>A0A8T0BWT7_SILME</name>
<comment type="caution">
    <text evidence="4">The sequence shown here is derived from an EMBL/GenBank/DDBJ whole genome shotgun (WGS) entry which is preliminary data.</text>
</comment>
<feature type="region of interest" description="Disordered" evidence="2">
    <location>
        <begin position="107"/>
        <end position="143"/>
    </location>
</feature>
<dbReference type="Proteomes" id="UP000606274">
    <property type="component" value="Unassembled WGS sequence"/>
</dbReference>
<keyword evidence="1" id="KW-0694">RNA-binding</keyword>
<reference evidence="4" key="1">
    <citation type="submission" date="2020-08" db="EMBL/GenBank/DDBJ databases">
        <title>Chromosome-level assembly of Southern catfish (Silurus meridionalis) provides insights into visual adaptation to the nocturnal and benthic lifestyles.</title>
        <authorList>
            <person name="Zhang Y."/>
            <person name="Wang D."/>
            <person name="Peng Z."/>
        </authorList>
    </citation>
    <scope>NUCLEOTIDE SEQUENCE</scope>
    <source>
        <strain evidence="4">SWU-2019-XX</strain>
        <tissue evidence="4">Muscle</tissue>
    </source>
</reference>
<organism evidence="4 5">
    <name type="scientific">Silurus meridionalis</name>
    <name type="common">Southern catfish</name>
    <name type="synonym">Silurus soldatovi meridionalis</name>
    <dbReference type="NCBI Taxonomy" id="175797"/>
    <lineage>
        <taxon>Eukaryota</taxon>
        <taxon>Metazoa</taxon>
        <taxon>Chordata</taxon>
        <taxon>Craniata</taxon>
        <taxon>Vertebrata</taxon>
        <taxon>Euteleostomi</taxon>
        <taxon>Actinopterygii</taxon>
        <taxon>Neopterygii</taxon>
        <taxon>Teleostei</taxon>
        <taxon>Ostariophysi</taxon>
        <taxon>Siluriformes</taxon>
        <taxon>Siluridae</taxon>
        <taxon>Silurus</taxon>
    </lineage>
</organism>
<dbReference type="AlphaFoldDB" id="A0A8T0BWT7"/>
<accession>A0A8T0BWT7</accession>
<gene>
    <name evidence="4" type="ORF">HF521_016680</name>
</gene>
<dbReference type="Gene3D" id="3.30.70.330">
    <property type="match status" value="1"/>
</dbReference>
<protein>
    <recommendedName>
        <fullName evidence="3">RRM domain-containing protein</fullName>
    </recommendedName>
</protein>
<evidence type="ECO:0000256" key="1">
    <source>
        <dbReference type="PROSITE-ProRule" id="PRU00176"/>
    </source>
</evidence>
<evidence type="ECO:0000256" key="2">
    <source>
        <dbReference type="SAM" id="MobiDB-lite"/>
    </source>
</evidence>
<dbReference type="Pfam" id="PF00076">
    <property type="entry name" value="RRM_1"/>
    <property type="match status" value="1"/>
</dbReference>